<evidence type="ECO:0000313" key="4">
    <source>
        <dbReference type="EMBL" id="TYC51917.1"/>
    </source>
</evidence>
<evidence type="ECO:0000256" key="2">
    <source>
        <dbReference type="ARBA" id="ARBA00022823"/>
    </source>
</evidence>
<evidence type="ECO:0000259" key="3">
    <source>
        <dbReference type="PROSITE" id="PS50968"/>
    </source>
</evidence>
<reference evidence="4 5" key="1">
    <citation type="submission" date="2019-01" db="EMBL/GenBank/DDBJ databases">
        <title>Zoogloea oleivorans genome sequencing and assembly.</title>
        <authorList>
            <person name="Tancsics A."/>
            <person name="Farkas M."/>
            <person name="Kriszt B."/>
            <person name="Maroti G."/>
            <person name="Horvath B."/>
        </authorList>
    </citation>
    <scope>NUCLEOTIDE SEQUENCE [LARGE SCALE GENOMIC DNA]</scope>
    <source>
        <strain evidence="4 5">Buc</strain>
    </source>
</reference>
<dbReference type="PRINTS" id="PR00111">
    <property type="entry name" value="ABHYDROLASE"/>
</dbReference>
<dbReference type="PANTHER" id="PTHR46438:SF11">
    <property type="entry name" value="LIPASE-RELATED"/>
    <property type="match status" value="1"/>
</dbReference>
<dbReference type="InterPro" id="IPR011053">
    <property type="entry name" value="Single_hybrid_motif"/>
</dbReference>
<dbReference type="PROSITE" id="PS50968">
    <property type="entry name" value="BIOTINYL_LIPOYL"/>
    <property type="match status" value="1"/>
</dbReference>
<dbReference type="Pfam" id="PF00364">
    <property type="entry name" value="Biotin_lipoyl"/>
    <property type="match status" value="1"/>
</dbReference>
<dbReference type="GO" id="GO:0016740">
    <property type="term" value="F:transferase activity"/>
    <property type="evidence" value="ECO:0007669"/>
    <property type="project" value="UniProtKB-KW"/>
</dbReference>
<gene>
    <name evidence="4" type="ORF">ETQ85_23460</name>
</gene>
<dbReference type="OrthoDB" id="64748at2"/>
<dbReference type="SUPFAM" id="SSF53474">
    <property type="entry name" value="alpha/beta-Hydrolases"/>
    <property type="match status" value="1"/>
</dbReference>
<dbReference type="CDD" id="cd06849">
    <property type="entry name" value="lipoyl_domain"/>
    <property type="match status" value="1"/>
</dbReference>
<comment type="cofactor">
    <cofactor evidence="1">
        <name>(R)-lipoate</name>
        <dbReference type="ChEBI" id="CHEBI:83088"/>
    </cofactor>
</comment>
<sequence>MSEIHAITMPKWGLSMQEGKVNGWLKQVGDAIEKGQEIVEVESEKIAGAVEAAVSGVLRRQAASEEDVLPVGGLLGIIADASVTDADIDAFVADFLANFKPVEGDAEDQGPTTQKIEVNGHKLRYLKRGEGGEAMLLIHGFGGDLNNWLFNHEALAADREVYALDLPGHGESTKDVGEGTLDALADTVAAFMDAVGVESAHLVGHSMGGAVSLTVATRHPAKVRSLSLIGSAGLGEEINTGYIDGFVSSASRNALKPFLADLFADSSLVTRQLVDDLLKYKRLEGVGAALGTLSSKLFANGRQNSVMAESLNKLGKPVLVIWGEEDRIIPVAHAHAVSGKVQVEVFGNRGHMVQMEAANDVNRAIARFIG</sequence>
<comment type="caution">
    <text evidence="4">The sequence shown here is derived from an EMBL/GenBank/DDBJ whole genome shotgun (WGS) entry which is preliminary data.</text>
</comment>
<dbReference type="NCBIfam" id="NF011457">
    <property type="entry name" value="PRK14875.1"/>
    <property type="match status" value="1"/>
</dbReference>
<dbReference type="InterPro" id="IPR029058">
    <property type="entry name" value="AB_hydrolase_fold"/>
</dbReference>
<name>A0A6C2CD85_9RHOO</name>
<dbReference type="EMBL" id="SDKK01000036">
    <property type="protein sequence ID" value="TYC51917.1"/>
    <property type="molecule type" value="Genomic_DNA"/>
</dbReference>
<dbReference type="AlphaFoldDB" id="A0A6C2CD85"/>
<dbReference type="PROSITE" id="PS00189">
    <property type="entry name" value="LIPOYL"/>
    <property type="match status" value="1"/>
</dbReference>
<evidence type="ECO:0000256" key="1">
    <source>
        <dbReference type="ARBA" id="ARBA00001938"/>
    </source>
</evidence>
<keyword evidence="5" id="KW-1185">Reference proteome</keyword>
<protein>
    <submittedName>
        <fullName evidence="4">Acetoin dehydrogenase dihydrolipoyllysine-residue acetyltransferase subunit</fullName>
    </submittedName>
</protein>
<dbReference type="Pfam" id="PF00561">
    <property type="entry name" value="Abhydrolase_1"/>
    <property type="match status" value="1"/>
</dbReference>
<organism evidence="4 5">
    <name type="scientific">Zoogloea oleivorans</name>
    <dbReference type="NCBI Taxonomy" id="1552750"/>
    <lineage>
        <taxon>Bacteria</taxon>
        <taxon>Pseudomonadati</taxon>
        <taxon>Pseudomonadota</taxon>
        <taxon>Betaproteobacteria</taxon>
        <taxon>Rhodocyclales</taxon>
        <taxon>Zoogloeaceae</taxon>
        <taxon>Zoogloea</taxon>
    </lineage>
</organism>
<dbReference type="PANTHER" id="PTHR46438">
    <property type="entry name" value="ALPHA/BETA-HYDROLASES SUPERFAMILY PROTEIN"/>
    <property type="match status" value="1"/>
</dbReference>
<dbReference type="InterPro" id="IPR003016">
    <property type="entry name" value="2-oxoA_DH_lipoyl-BS"/>
</dbReference>
<dbReference type="InterPro" id="IPR000073">
    <property type="entry name" value="AB_hydrolase_1"/>
</dbReference>
<dbReference type="InterPro" id="IPR000089">
    <property type="entry name" value="Biotin_lipoyl"/>
</dbReference>
<evidence type="ECO:0000313" key="5">
    <source>
        <dbReference type="Proteomes" id="UP000389128"/>
    </source>
</evidence>
<proteinExistence type="predicted"/>
<dbReference type="SUPFAM" id="SSF51230">
    <property type="entry name" value="Single hybrid motif"/>
    <property type="match status" value="1"/>
</dbReference>
<accession>A0A6C2CD85</accession>
<feature type="domain" description="Lipoyl-binding" evidence="3">
    <location>
        <begin position="4"/>
        <end position="79"/>
    </location>
</feature>
<dbReference type="Gene3D" id="3.40.50.1820">
    <property type="entry name" value="alpha/beta hydrolase"/>
    <property type="match status" value="1"/>
</dbReference>
<dbReference type="Proteomes" id="UP000389128">
    <property type="component" value="Unassembled WGS sequence"/>
</dbReference>
<dbReference type="RefSeq" id="WP_148581475.1">
    <property type="nucleotide sequence ID" value="NZ_SDKK01000036.1"/>
</dbReference>
<keyword evidence="2" id="KW-0450">Lipoyl</keyword>
<dbReference type="Gene3D" id="2.40.50.100">
    <property type="match status" value="1"/>
</dbReference>
<keyword evidence="4" id="KW-0808">Transferase</keyword>